<evidence type="ECO:0000313" key="2">
    <source>
        <dbReference type="Proteomes" id="UP000499080"/>
    </source>
</evidence>
<protein>
    <submittedName>
        <fullName evidence="1">Uncharacterized protein</fullName>
    </submittedName>
</protein>
<sequence>MVTLMCIIFPWPVRNAPRKTSNSTGSSSRCCCSPCPYFRLVLKAYETWHRGQECGRKSTSSLLASDLTFAPAYQSVGKADS</sequence>
<dbReference type="EMBL" id="BGPR01001689">
    <property type="protein sequence ID" value="GBM59584.1"/>
    <property type="molecule type" value="Genomic_DNA"/>
</dbReference>
<comment type="caution">
    <text evidence="1">The sequence shown here is derived from an EMBL/GenBank/DDBJ whole genome shotgun (WGS) entry which is preliminary data.</text>
</comment>
<reference evidence="1 2" key="1">
    <citation type="journal article" date="2019" name="Sci. Rep.">
        <title>Orb-weaving spider Araneus ventricosus genome elucidates the spidroin gene catalogue.</title>
        <authorList>
            <person name="Kono N."/>
            <person name="Nakamura H."/>
            <person name="Ohtoshi R."/>
            <person name="Moran D.A.P."/>
            <person name="Shinohara A."/>
            <person name="Yoshida Y."/>
            <person name="Fujiwara M."/>
            <person name="Mori M."/>
            <person name="Tomita M."/>
            <person name="Arakawa K."/>
        </authorList>
    </citation>
    <scope>NUCLEOTIDE SEQUENCE [LARGE SCALE GENOMIC DNA]</scope>
</reference>
<organism evidence="1 2">
    <name type="scientific">Araneus ventricosus</name>
    <name type="common">Orbweaver spider</name>
    <name type="synonym">Epeira ventricosa</name>
    <dbReference type="NCBI Taxonomy" id="182803"/>
    <lineage>
        <taxon>Eukaryota</taxon>
        <taxon>Metazoa</taxon>
        <taxon>Ecdysozoa</taxon>
        <taxon>Arthropoda</taxon>
        <taxon>Chelicerata</taxon>
        <taxon>Arachnida</taxon>
        <taxon>Araneae</taxon>
        <taxon>Araneomorphae</taxon>
        <taxon>Entelegynae</taxon>
        <taxon>Araneoidea</taxon>
        <taxon>Araneidae</taxon>
        <taxon>Araneus</taxon>
    </lineage>
</organism>
<dbReference type="Proteomes" id="UP000499080">
    <property type="component" value="Unassembled WGS sequence"/>
</dbReference>
<accession>A0A4Y2H5I4</accession>
<keyword evidence="2" id="KW-1185">Reference proteome</keyword>
<proteinExistence type="predicted"/>
<gene>
    <name evidence="1" type="ORF">AVEN_30084_1</name>
</gene>
<name>A0A4Y2H5I4_ARAVE</name>
<dbReference type="AlphaFoldDB" id="A0A4Y2H5I4"/>
<evidence type="ECO:0000313" key="1">
    <source>
        <dbReference type="EMBL" id="GBM59584.1"/>
    </source>
</evidence>